<comment type="caution">
    <text evidence="1">The sequence shown here is derived from an EMBL/GenBank/DDBJ whole genome shotgun (WGS) entry which is preliminary data.</text>
</comment>
<evidence type="ECO:0000313" key="1">
    <source>
        <dbReference type="EMBL" id="KAK7095965.1"/>
    </source>
</evidence>
<protein>
    <submittedName>
        <fullName evidence="1">Uncharacterized protein</fullName>
    </submittedName>
</protein>
<gene>
    <name evidence="1" type="ORF">V1264_005315</name>
</gene>
<evidence type="ECO:0000313" key="2">
    <source>
        <dbReference type="Proteomes" id="UP001374579"/>
    </source>
</evidence>
<organism evidence="1 2">
    <name type="scientific">Littorina saxatilis</name>
    <dbReference type="NCBI Taxonomy" id="31220"/>
    <lineage>
        <taxon>Eukaryota</taxon>
        <taxon>Metazoa</taxon>
        <taxon>Spiralia</taxon>
        <taxon>Lophotrochozoa</taxon>
        <taxon>Mollusca</taxon>
        <taxon>Gastropoda</taxon>
        <taxon>Caenogastropoda</taxon>
        <taxon>Littorinimorpha</taxon>
        <taxon>Littorinoidea</taxon>
        <taxon>Littorinidae</taxon>
        <taxon>Littorina</taxon>
    </lineage>
</organism>
<accession>A0AAN9B174</accession>
<dbReference type="AlphaFoldDB" id="A0AAN9B174"/>
<proteinExistence type="predicted"/>
<reference evidence="1 2" key="1">
    <citation type="submission" date="2024-02" db="EMBL/GenBank/DDBJ databases">
        <title>Chromosome-scale genome assembly of the rough periwinkle Littorina saxatilis.</title>
        <authorList>
            <person name="De Jode A."/>
            <person name="Faria R."/>
            <person name="Formenti G."/>
            <person name="Sims Y."/>
            <person name="Smith T.P."/>
            <person name="Tracey A."/>
            <person name="Wood J.M.D."/>
            <person name="Zagrodzka Z.B."/>
            <person name="Johannesson K."/>
            <person name="Butlin R.K."/>
            <person name="Leder E.H."/>
        </authorList>
    </citation>
    <scope>NUCLEOTIDE SEQUENCE [LARGE SCALE GENOMIC DNA]</scope>
    <source>
        <strain evidence="1">Snail1</strain>
        <tissue evidence="1">Muscle</tissue>
    </source>
</reference>
<sequence>MSEEYPQSYSQHVDIKGACPLFRSTVLSHNDQKRNDLPDGHQLQRTPFNHTIQDKVESALKEYVASKSFTAWTSEYLALALNLKTSNPPKDSLQSLFLAQNKPPVILVVCGEDDDIQESALAHAGEMARALTTSLLNYCHCEFILLACAVSKDTFSTETLREKIEEKRKQTSKIYYRRQHLSRSEYLQLKKAVTRVSRVSPVRHHLADSSDTRQAQENKETLCQELVILDEDWYNLVLYFINKVMQGTKRFKVPHPSAKTVALKVKVAAKEAGRRLGAMATCTESHVYLE</sequence>
<keyword evidence="2" id="KW-1185">Reference proteome</keyword>
<dbReference type="EMBL" id="JBAMIC010000014">
    <property type="protein sequence ID" value="KAK7095965.1"/>
    <property type="molecule type" value="Genomic_DNA"/>
</dbReference>
<dbReference type="Proteomes" id="UP001374579">
    <property type="component" value="Unassembled WGS sequence"/>
</dbReference>
<name>A0AAN9B174_9CAEN</name>